<accession>A0A8H7N2Y2</accession>
<dbReference type="Proteomes" id="UP000616885">
    <property type="component" value="Unassembled WGS sequence"/>
</dbReference>
<keyword evidence="2" id="KW-0472">Membrane</keyword>
<evidence type="ECO:0000313" key="3">
    <source>
        <dbReference type="EMBL" id="KAF9746651.1"/>
    </source>
</evidence>
<evidence type="ECO:0000256" key="2">
    <source>
        <dbReference type="SAM" id="Phobius"/>
    </source>
</evidence>
<reference evidence="3" key="1">
    <citation type="submission" date="2020-10" db="EMBL/GenBank/DDBJ databases">
        <title>High-Quality Genome Resource of Clonostachys rosea strain S41 by Oxford Nanopore Long-Read Sequencing.</title>
        <authorList>
            <person name="Wang H."/>
        </authorList>
    </citation>
    <scope>NUCLEOTIDE SEQUENCE</scope>
    <source>
        <strain evidence="3">S41</strain>
    </source>
</reference>
<keyword evidence="2" id="KW-1133">Transmembrane helix</keyword>
<name>A0A8H7N2Y2_BIOOC</name>
<protein>
    <submittedName>
        <fullName evidence="3">Uncharacterized protein</fullName>
    </submittedName>
</protein>
<dbReference type="AlphaFoldDB" id="A0A8H7N2Y2"/>
<gene>
    <name evidence="3" type="ORF">IM811_003556</name>
</gene>
<evidence type="ECO:0000313" key="4">
    <source>
        <dbReference type="Proteomes" id="UP000616885"/>
    </source>
</evidence>
<sequence length="274" mass="30631">MAVDIRLRRRLNLNLISTYFSISFGKTTPQFAPQLSFILNRQIANLTMKSSGQAPEKADPLHVSGPSQQYVYDPSRQQYVHHPALQQQVYDSSQPYPYDSSQPYIHYPSQLHLLDPLQQHPAPAYSAENPHHPSGQGYNGFLGPYPSGPGAVPLADKPSQGFDGIQEGQHPAQTTRPGTAAAIKRRGRGLLTTPRKWSLKKKLIVAVLLIVVLVLVIAVPAGLLLNRKRKCKCPGWYDRKNNYYPATIYPCDGKGKDLNTNRMPSCNWEFTGHY</sequence>
<feature type="region of interest" description="Disordered" evidence="1">
    <location>
        <begin position="50"/>
        <end position="69"/>
    </location>
</feature>
<keyword evidence="2" id="KW-0812">Transmembrane</keyword>
<evidence type="ECO:0000256" key="1">
    <source>
        <dbReference type="SAM" id="MobiDB-lite"/>
    </source>
</evidence>
<comment type="caution">
    <text evidence="3">The sequence shown here is derived from an EMBL/GenBank/DDBJ whole genome shotgun (WGS) entry which is preliminary data.</text>
</comment>
<dbReference type="EMBL" id="JADCTT010000011">
    <property type="protein sequence ID" value="KAF9746651.1"/>
    <property type="molecule type" value="Genomic_DNA"/>
</dbReference>
<feature type="region of interest" description="Disordered" evidence="1">
    <location>
        <begin position="121"/>
        <end position="142"/>
    </location>
</feature>
<proteinExistence type="predicted"/>
<feature type="transmembrane region" description="Helical" evidence="2">
    <location>
        <begin position="203"/>
        <end position="225"/>
    </location>
</feature>
<organism evidence="3 4">
    <name type="scientific">Bionectria ochroleuca</name>
    <name type="common">Gliocladium roseum</name>
    <dbReference type="NCBI Taxonomy" id="29856"/>
    <lineage>
        <taxon>Eukaryota</taxon>
        <taxon>Fungi</taxon>
        <taxon>Dikarya</taxon>
        <taxon>Ascomycota</taxon>
        <taxon>Pezizomycotina</taxon>
        <taxon>Sordariomycetes</taxon>
        <taxon>Hypocreomycetidae</taxon>
        <taxon>Hypocreales</taxon>
        <taxon>Bionectriaceae</taxon>
        <taxon>Clonostachys</taxon>
    </lineage>
</organism>